<protein>
    <submittedName>
        <fullName evidence="1">Uncharacterized protein</fullName>
    </submittedName>
</protein>
<dbReference type="Proteomes" id="UP001327957">
    <property type="component" value="Unassembled WGS sequence"/>
</dbReference>
<sequence length="71" mass="8060">MTVIMADSLVSYTLVVSPHVTGIRRTSELFTYGKIRLVVVVVDDNLTSYQSLRSSFATHFYVVFKVSTKER</sequence>
<dbReference type="AlphaFoldDB" id="A0AAV9SVH5"/>
<reference evidence="1 2" key="1">
    <citation type="submission" date="2023-04" db="EMBL/GenBank/DDBJ databases">
        <title>Colletotrichum tabacum stain YC1 causing leaf anthracnose on Nicotiana tabacum(L.) cv.</title>
        <authorList>
            <person name="Ji Z."/>
            <person name="Wang M."/>
            <person name="Zhang J."/>
            <person name="Wang N."/>
            <person name="Zhou Z."/>
        </authorList>
    </citation>
    <scope>NUCLEOTIDE SEQUENCE [LARGE SCALE GENOMIC DNA]</scope>
    <source>
        <strain evidence="1 2">YC1</strain>
    </source>
</reference>
<accession>A0AAV9SVH5</accession>
<gene>
    <name evidence="1" type="ORF">QIS74_12734</name>
</gene>
<evidence type="ECO:0000313" key="2">
    <source>
        <dbReference type="Proteomes" id="UP001327957"/>
    </source>
</evidence>
<evidence type="ECO:0000313" key="1">
    <source>
        <dbReference type="EMBL" id="KAK6207653.1"/>
    </source>
</evidence>
<comment type="caution">
    <text evidence="1">The sequence shown here is derived from an EMBL/GenBank/DDBJ whole genome shotgun (WGS) entry which is preliminary data.</text>
</comment>
<keyword evidence="2" id="KW-1185">Reference proteome</keyword>
<proteinExistence type="predicted"/>
<organism evidence="1 2">
    <name type="scientific">Colletotrichum tabaci</name>
    <dbReference type="NCBI Taxonomy" id="1209068"/>
    <lineage>
        <taxon>Eukaryota</taxon>
        <taxon>Fungi</taxon>
        <taxon>Dikarya</taxon>
        <taxon>Ascomycota</taxon>
        <taxon>Pezizomycotina</taxon>
        <taxon>Sordariomycetes</taxon>
        <taxon>Hypocreomycetidae</taxon>
        <taxon>Glomerellales</taxon>
        <taxon>Glomerellaceae</taxon>
        <taxon>Colletotrichum</taxon>
        <taxon>Colletotrichum destructivum species complex</taxon>
    </lineage>
</organism>
<dbReference type="EMBL" id="JASAOK010000053">
    <property type="protein sequence ID" value="KAK6207653.1"/>
    <property type="molecule type" value="Genomic_DNA"/>
</dbReference>
<name>A0AAV9SVH5_9PEZI</name>